<evidence type="ECO:0000256" key="1">
    <source>
        <dbReference type="ARBA" id="ARBA00022574"/>
    </source>
</evidence>
<dbReference type="PANTHER" id="PTHR46108">
    <property type="entry name" value="BLUE CHEESE"/>
    <property type="match status" value="1"/>
</dbReference>
<dbReference type="InterPro" id="IPR000409">
    <property type="entry name" value="BEACH_dom"/>
</dbReference>
<dbReference type="SMART" id="SM00320">
    <property type="entry name" value="WD40"/>
    <property type="match status" value="5"/>
</dbReference>
<evidence type="ECO:0000313" key="6">
    <source>
        <dbReference type="Proteomes" id="UP000036987"/>
    </source>
</evidence>
<dbReference type="PROSITE" id="PS50082">
    <property type="entry name" value="WD_REPEATS_2"/>
    <property type="match status" value="2"/>
</dbReference>
<keyword evidence="2" id="KW-0677">Repeat</keyword>
<dbReference type="InterPro" id="IPR036322">
    <property type="entry name" value="WD40_repeat_dom_sf"/>
</dbReference>
<evidence type="ECO:0000313" key="5">
    <source>
        <dbReference type="EMBL" id="KMZ67308.1"/>
    </source>
</evidence>
<feature type="repeat" description="WD" evidence="3">
    <location>
        <begin position="196"/>
        <end position="222"/>
    </location>
</feature>
<dbReference type="SUPFAM" id="SSF81837">
    <property type="entry name" value="BEACH domain"/>
    <property type="match status" value="1"/>
</dbReference>
<dbReference type="InterPro" id="IPR036372">
    <property type="entry name" value="BEACH_dom_sf"/>
</dbReference>
<dbReference type="Gene3D" id="1.10.1540.10">
    <property type="entry name" value="BEACH domain"/>
    <property type="match status" value="1"/>
</dbReference>
<organism evidence="5 6">
    <name type="scientific">Zostera marina</name>
    <name type="common">Eelgrass</name>
    <dbReference type="NCBI Taxonomy" id="29655"/>
    <lineage>
        <taxon>Eukaryota</taxon>
        <taxon>Viridiplantae</taxon>
        <taxon>Streptophyta</taxon>
        <taxon>Embryophyta</taxon>
        <taxon>Tracheophyta</taxon>
        <taxon>Spermatophyta</taxon>
        <taxon>Magnoliopsida</taxon>
        <taxon>Liliopsida</taxon>
        <taxon>Zosteraceae</taxon>
        <taxon>Zostera</taxon>
    </lineage>
</organism>
<name>A0A0K9PE21_ZOSMR</name>
<dbReference type="AlphaFoldDB" id="A0A0K9PE21"/>
<protein>
    <recommendedName>
        <fullName evidence="4">BEACH domain-containing protein</fullName>
    </recommendedName>
</protein>
<reference evidence="6" key="1">
    <citation type="journal article" date="2016" name="Nature">
        <title>The genome of the seagrass Zostera marina reveals angiosperm adaptation to the sea.</title>
        <authorList>
            <person name="Olsen J.L."/>
            <person name="Rouze P."/>
            <person name="Verhelst B."/>
            <person name="Lin Y.-C."/>
            <person name="Bayer T."/>
            <person name="Collen J."/>
            <person name="Dattolo E."/>
            <person name="De Paoli E."/>
            <person name="Dittami S."/>
            <person name="Maumus F."/>
            <person name="Michel G."/>
            <person name="Kersting A."/>
            <person name="Lauritano C."/>
            <person name="Lohaus R."/>
            <person name="Toepel M."/>
            <person name="Tonon T."/>
            <person name="Vanneste K."/>
            <person name="Amirebrahimi M."/>
            <person name="Brakel J."/>
            <person name="Bostroem C."/>
            <person name="Chovatia M."/>
            <person name="Grimwood J."/>
            <person name="Jenkins J.W."/>
            <person name="Jueterbock A."/>
            <person name="Mraz A."/>
            <person name="Stam W.T."/>
            <person name="Tice H."/>
            <person name="Bornberg-Bauer E."/>
            <person name="Green P.J."/>
            <person name="Pearson G.A."/>
            <person name="Procaccini G."/>
            <person name="Duarte C.M."/>
            <person name="Schmutz J."/>
            <person name="Reusch T.B.H."/>
            <person name="Van de Peer Y."/>
        </authorList>
    </citation>
    <scope>NUCLEOTIDE SEQUENCE [LARGE SCALE GENOMIC DNA]</scope>
    <source>
        <strain evidence="6">cv. Finnish</strain>
    </source>
</reference>
<dbReference type="Proteomes" id="UP000036987">
    <property type="component" value="Unassembled WGS sequence"/>
</dbReference>
<accession>A0A0K9PE21</accession>
<dbReference type="PROSITE" id="PS50294">
    <property type="entry name" value="WD_REPEATS_REGION"/>
    <property type="match status" value="1"/>
</dbReference>
<sequence length="432" mass="48555">MGKISSIFSYLREKQLIVCVVIDTSYPIPTSVRIQIEDLDDTRLEDIEAAEEATNVFYHYTYEGSVDIDSLSDPTIKASTLAQINHFGQTPKQLFLKPHVKRRSYSYLRRKIPLHLLQHCSHLVPHDVQKRSTSSITQIASYNDTIVVAGTNNYIKPPKYNQYLNWGFADRSLRFLTYGQNKLLSTHENLHGGYQIQCVGVSNDGRILVTGADDGVVAVWKIINEQQLCFERALFGHTCKITCLYVSQSYTLLVTGSDDCSVIIWDLSGLTFVKQLEPKFPSPVTAIHVNDLTGEIVTGAGTLLAIWSVNGVCLAIVNTSQLQSDPILSLTTTLYSDWEHTNWFVTGHQSGCVQFWNMIHSSSSSSSYTISDEYDIKPTPEYRLVCRKVLNLHKHPVTALHLTKNHRQLLTGDFAGHLISWKLSAEKLKSSS</sequence>
<dbReference type="STRING" id="29655.A0A0K9PE21"/>
<dbReference type="OrthoDB" id="26681at2759"/>
<dbReference type="PANTHER" id="PTHR46108:SF4">
    <property type="entry name" value="BLUE CHEESE"/>
    <property type="match status" value="1"/>
</dbReference>
<dbReference type="Pfam" id="PF02138">
    <property type="entry name" value="Beach"/>
    <property type="match status" value="1"/>
</dbReference>
<dbReference type="InterPro" id="IPR015943">
    <property type="entry name" value="WD40/YVTN_repeat-like_dom_sf"/>
</dbReference>
<gene>
    <name evidence="5" type="ORF">ZOSMA_26G00570</name>
</gene>
<dbReference type="PROSITE" id="PS00678">
    <property type="entry name" value="WD_REPEATS_1"/>
    <property type="match status" value="1"/>
</dbReference>
<proteinExistence type="predicted"/>
<dbReference type="SUPFAM" id="SSF50978">
    <property type="entry name" value="WD40 repeat-like"/>
    <property type="match status" value="1"/>
</dbReference>
<evidence type="ECO:0000256" key="2">
    <source>
        <dbReference type="ARBA" id="ARBA00022737"/>
    </source>
</evidence>
<dbReference type="EMBL" id="LFYR01000915">
    <property type="protein sequence ID" value="KMZ67308.1"/>
    <property type="molecule type" value="Genomic_DNA"/>
</dbReference>
<feature type="domain" description="BEACH" evidence="4">
    <location>
        <begin position="1"/>
        <end position="102"/>
    </location>
</feature>
<dbReference type="InterPro" id="IPR019775">
    <property type="entry name" value="WD40_repeat_CS"/>
</dbReference>
<evidence type="ECO:0000259" key="4">
    <source>
        <dbReference type="PROSITE" id="PS50197"/>
    </source>
</evidence>
<dbReference type="InterPro" id="IPR051944">
    <property type="entry name" value="BEACH_domain_protein"/>
</dbReference>
<dbReference type="InterPro" id="IPR001680">
    <property type="entry name" value="WD40_rpt"/>
</dbReference>
<keyword evidence="6" id="KW-1185">Reference proteome</keyword>
<dbReference type="OMA" id="CCFFSWG"/>
<keyword evidence="1 3" id="KW-0853">WD repeat</keyword>
<dbReference type="Gene3D" id="2.130.10.10">
    <property type="entry name" value="YVTN repeat-like/Quinoprotein amine dehydrogenase"/>
    <property type="match status" value="2"/>
</dbReference>
<evidence type="ECO:0000256" key="3">
    <source>
        <dbReference type="PROSITE-ProRule" id="PRU00221"/>
    </source>
</evidence>
<dbReference type="PROSITE" id="PS50197">
    <property type="entry name" value="BEACH"/>
    <property type="match status" value="1"/>
</dbReference>
<feature type="repeat" description="WD" evidence="3">
    <location>
        <begin position="234"/>
        <end position="275"/>
    </location>
</feature>
<dbReference type="Pfam" id="PF00400">
    <property type="entry name" value="WD40"/>
    <property type="match status" value="2"/>
</dbReference>
<comment type="caution">
    <text evidence="5">The sequence shown here is derived from an EMBL/GenBank/DDBJ whole genome shotgun (WGS) entry which is preliminary data.</text>
</comment>